<keyword evidence="9 15" id="KW-1133">Transmembrane helix</keyword>
<evidence type="ECO:0000256" key="3">
    <source>
        <dbReference type="ARBA" id="ARBA00009860"/>
    </source>
</evidence>
<accession>A0A4S8JTS9</accession>
<keyword evidence="4" id="KW-0396">Initiation factor</keyword>
<evidence type="ECO:0000256" key="7">
    <source>
        <dbReference type="ARBA" id="ARBA00022884"/>
    </source>
</evidence>
<feature type="transmembrane region" description="Helical" evidence="15">
    <location>
        <begin position="467"/>
        <end position="488"/>
    </location>
</feature>
<feature type="transmembrane region" description="Helical" evidence="15">
    <location>
        <begin position="609"/>
        <end position="630"/>
    </location>
</feature>
<dbReference type="STRING" id="52838.A0A4S8JTS9"/>
<dbReference type="CDD" id="cd17417">
    <property type="entry name" value="MFS_NPF5"/>
    <property type="match status" value="1"/>
</dbReference>
<keyword evidence="11" id="KW-1015">Disulfide bond</keyword>
<feature type="transmembrane region" description="Helical" evidence="15">
    <location>
        <begin position="728"/>
        <end position="751"/>
    </location>
</feature>
<evidence type="ECO:0000256" key="8">
    <source>
        <dbReference type="ARBA" id="ARBA00022917"/>
    </source>
</evidence>
<dbReference type="Gene3D" id="1.20.1250.20">
    <property type="entry name" value="MFS general substrate transporter like domains"/>
    <property type="match status" value="1"/>
</dbReference>
<feature type="transmembrane region" description="Helical" evidence="15">
    <location>
        <begin position="650"/>
        <end position="670"/>
    </location>
</feature>
<dbReference type="Gene3D" id="3.30.760.10">
    <property type="entry name" value="RNA Cap, Translation Initiation Factor Eif4e"/>
    <property type="match status" value="1"/>
</dbReference>
<feature type="transmembrane region" description="Helical" evidence="15">
    <location>
        <begin position="421"/>
        <end position="438"/>
    </location>
</feature>
<dbReference type="GO" id="GO:0005737">
    <property type="term" value="C:cytoplasm"/>
    <property type="evidence" value="ECO:0007669"/>
    <property type="project" value="InterPro"/>
</dbReference>
<dbReference type="EMBL" id="PYDT01000003">
    <property type="protein sequence ID" value="THU65568.1"/>
    <property type="molecule type" value="Genomic_DNA"/>
</dbReference>
<evidence type="ECO:0000256" key="6">
    <source>
        <dbReference type="ARBA" id="ARBA00022845"/>
    </source>
</evidence>
<feature type="region of interest" description="Disordered" evidence="14">
    <location>
        <begin position="271"/>
        <end position="294"/>
    </location>
</feature>
<keyword evidence="8" id="KW-0648">Protein biosynthesis</keyword>
<keyword evidence="10 15" id="KW-0472">Membrane</keyword>
<dbReference type="GO" id="GO:0016020">
    <property type="term" value="C:membrane"/>
    <property type="evidence" value="ECO:0007669"/>
    <property type="project" value="UniProtKB-SubCell"/>
</dbReference>
<dbReference type="AlphaFoldDB" id="A0A4S8JTS9"/>
<dbReference type="InterPro" id="IPR044739">
    <property type="entry name" value="NRT1/PTR"/>
</dbReference>
<dbReference type="InterPro" id="IPR023398">
    <property type="entry name" value="TIF_eIF4e-like"/>
</dbReference>
<feature type="transmembrane region" description="Helical" evidence="15">
    <location>
        <begin position="500"/>
        <end position="519"/>
    </location>
</feature>
<organism evidence="16 17">
    <name type="scientific">Musa balbisiana</name>
    <name type="common">Banana</name>
    <dbReference type="NCBI Taxonomy" id="52838"/>
    <lineage>
        <taxon>Eukaryota</taxon>
        <taxon>Viridiplantae</taxon>
        <taxon>Streptophyta</taxon>
        <taxon>Embryophyta</taxon>
        <taxon>Tracheophyta</taxon>
        <taxon>Spermatophyta</taxon>
        <taxon>Magnoliopsida</taxon>
        <taxon>Liliopsida</taxon>
        <taxon>Zingiberales</taxon>
        <taxon>Musaceae</taxon>
        <taxon>Musa</taxon>
    </lineage>
</organism>
<evidence type="ECO:0000256" key="4">
    <source>
        <dbReference type="ARBA" id="ARBA00022540"/>
    </source>
</evidence>
<dbReference type="GO" id="GO:0042937">
    <property type="term" value="F:tripeptide transmembrane transporter activity"/>
    <property type="evidence" value="ECO:0007669"/>
    <property type="project" value="InterPro"/>
</dbReference>
<dbReference type="PROSITE" id="PS00813">
    <property type="entry name" value="IF4E"/>
    <property type="match status" value="1"/>
</dbReference>
<feature type="transmembrane region" description="Helical" evidence="15">
    <location>
        <begin position="380"/>
        <end position="401"/>
    </location>
</feature>
<keyword evidence="7" id="KW-0694">RNA-binding</keyword>
<evidence type="ECO:0000256" key="12">
    <source>
        <dbReference type="ARBA" id="ARBA00025991"/>
    </source>
</evidence>
<keyword evidence="6" id="KW-0810">Translation regulation</keyword>
<evidence type="ECO:0000256" key="14">
    <source>
        <dbReference type="SAM" id="MobiDB-lite"/>
    </source>
</evidence>
<evidence type="ECO:0000256" key="2">
    <source>
        <dbReference type="ARBA" id="ARBA00005982"/>
    </source>
</evidence>
<dbReference type="SUPFAM" id="SSF103473">
    <property type="entry name" value="MFS general substrate transporter"/>
    <property type="match status" value="1"/>
</dbReference>
<evidence type="ECO:0000313" key="17">
    <source>
        <dbReference type="Proteomes" id="UP000317650"/>
    </source>
</evidence>
<feature type="compositionally biased region" description="Basic and acidic residues" evidence="14">
    <location>
        <begin position="282"/>
        <end position="294"/>
    </location>
</feature>
<comment type="similarity">
    <text evidence="2">Belongs to the major facilitator superfamily. Proton-dependent oligopeptide transporter (POT/PTR) (TC 2.A.17) family.</text>
</comment>
<dbReference type="InterPro" id="IPR019770">
    <property type="entry name" value="TIF_eIF_4E_CS"/>
</dbReference>
<dbReference type="InterPro" id="IPR036259">
    <property type="entry name" value="MFS_trans_sf"/>
</dbReference>
<dbReference type="FunFam" id="3.30.760.10:FF:000003">
    <property type="entry name" value="Eukaryotic translation initiation factor 4E"/>
    <property type="match status" value="1"/>
</dbReference>
<protein>
    <recommendedName>
        <fullName evidence="13">mRNA cap-binding protein</fullName>
    </recommendedName>
</protein>
<gene>
    <name evidence="16" type="ORF">C4D60_Mb05t05020</name>
</gene>
<keyword evidence="17" id="KW-1185">Reference proteome</keyword>
<dbReference type="Proteomes" id="UP000317650">
    <property type="component" value="Chromosome 5"/>
</dbReference>
<evidence type="ECO:0000256" key="13">
    <source>
        <dbReference type="ARBA" id="ARBA00030245"/>
    </source>
</evidence>
<feature type="transmembrane region" description="Helical" evidence="15">
    <location>
        <begin position="771"/>
        <end position="792"/>
    </location>
</feature>
<proteinExistence type="inferred from homology"/>
<dbReference type="GO" id="GO:0003723">
    <property type="term" value="F:RNA binding"/>
    <property type="evidence" value="ECO:0007669"/>
    <property type="project" value="UniProtKB-KW"/>
</dbReference>
<dbReference type="GO" id="GO:0071916">
    <property type="term" value="F:dipeptide transmembrane transporter activity"/>
    <property type="evidence" value="ECO:0007669"/>
    <property type="project" value="InterPro"/>
</dbReference>
<comment type="subcellular location">
    <subcellularLocation>
        <location evidence="1">Membrane</location>
        <topology evidence="1">Multi-pass membrane protein</topology>
    </subcellularLocation>
</comment>
<dbReference type="Pfam" id="PF01652">
    <property type="entry name" value="IF4E"/>
    <property type="match status" value="1"/>
</dbReference>
<evidence type="ECO:0000256" key="5">
    <source>
        <dbReference type="ARBA" id="ARBA00022692"/>
    </source>
</evidence>
<sequence>MAEVGETMATSSGGEGGVEAPHRLERKWTFWFDNQSKPKQGAAWGSALRKVYTFDTVEEFWCLYDQIFRPSKLPANTDFHCFKSGIEPKWEDPECANGGKWTVTCNRKATLDTMWLETLMALIGEQFEESEEICGIVVSVRQRQDKLALWTKAASNEAVQMSIGRKWKEIIDFNEKIVYNFHDDSRRDKSNRGGRYSTCIELRGRRRVEQQEELAVRATPRAWSEAVNGGMPREMKACVRKATEGHARSKCGGQIGNLRLTESINEQPLRECSKHHSSAMAESKETGEGDYAKDGSVDLKGNPVLRSKRGGWTACSFVVVYEVFERMAYYGISSNLVLYLTNKLHQGTVDAANNVTNWVGTVFLTPVVGAYVADALLGRYWTFLFSSAIYLSGMCLLTLAVSISPLKPESCKVNCEPASTLQLAAFFGGLYIIALGNGGTKPNISTIGADQFDEFDPKEKMHKLSFFNWWMFSIFVGTLFAHTFLVYIQDNVGWSVGYGIPTLGLLISVLIFLAGTPYYRHKLPQGSPFTRMARVIVAATRKWKLPIPNDPKELHELDLEVYSKKGKFRIDSTDCLRFLNKAAVKCSPNTPWALCPVTQVEETKRILRLLPILAVMFIPCTMIAQINTLFVKQGTTLDLHIGSHFQIPPASLGAFVTISMLVTVGLYDCYFVKIMRVWTKNPRGITLLQRMGVGLALQLVSMSVASLTEVRRLSIARNHGVDKTGGQVPVTIFILLPQFVLMGIADAFLVVGKIEFFYDQSPESMKSLGTAFSLTAYGIGNFFSSFLLKLVADITSKNGKGWILNNLNASRLDYYYAFLTVLGVFNFIFFSYVAHIYSYNRELCESMDARREEEGVKCDQKETNGQVQCL</sequence>
<name>A0A4S8JTS9_MUSBA</name>
<dbReference type="InterPro" id="IPR000109">
    <property type="entry name" value="POT_fam"/>
</dbReference>
<evidence type="ECO:0000256" key="15">
    <source>
        <dbReference type="SAM" id="Phobius"/>
    </source>
</evidence>
<comment type="subunit">
    <text evidence="12">EIF4F is a multi-subunit complex, the composition of which varies with external and internal environmental conditions. It is composed of at least EIF4A, EIF4E and EIF4G. EIF4E is also known to interact with other partners. In higher plants two isoforms of EIF4F have been identified, named isoform EIF4F and isoform EIF(iso)4F. Isoform EIF4F has subunits p220 and p26, whereas isoform EIF(iso)4F has subunits p82 and p28.</text>
</comment>
<dbReference type="SUPFAM" id="SSF55418">
    <property type="entry name" value="eIF4e-like"/>
    <property type="match status" value="1"/>
</dbReference>
<feature type="transmembrane region" description="Helical" evidence="15">
    <location>
        <begin position="814"/>
        <end position="837"/>
    </location>
</feature>
<keyword evidence="5 15" id="KW-0812">Transmembrane</keyword>
<dbReference type="InterPro" id="IPR001040">
    <property type="entry name" value="TIF_eIF_4E"/>
</dbReference>
<reference evidence="16 17" key="1">
    <citation type="journal article" date="2019" name="Nat. Plants">
        <title>Genome sequencing of Musa balbisiana reveals subgenome evolution and function divergence in polyploid bananas.</title>
        <authorList>
            <person name="Yao X."/>
        </authorList>
    </citation>
    <scope>NUCLEOTIDE SEQUENCE [LARGE SCALE GENOMIC DNA]</scope>
    <source>
        <strain evidence="17">cv. DH-PKW</strain>
        <tissue evidence="16">Leaves</tissue>
    </source>
</reference>
<dbReference type="PANTHER" id="PTHR11654">
    <property type="entry name" value="OLIGOPEPTIDE TRANSPORTER-RELATED"/>
    <property type="match status" value="1"/>
</dbReference>
<dbReference type="GO" id="GO:0006417">
    <property type="term" value="P:regulation of translation"/>
    <property type="evidence" value="ECO:0007669"/>
    <property type="project" value="UniProtKB-KW"/>
</dbReference>
<dbReference type="Pfam" id="PF00854">
    <property type="entry name" value="PTR2"/>
    <property type="match status" value="1"/>
</dbReference>
<evidence type="ECO:0000256" key="9">
    <source>
        <dbReference type="ARBA" id="ARBA00022989"/>
    </source>
</evidence>
<evidence type="ECO:0000313" key="16">
    <source>
        <dbReference type="EMBL" id="THU65568.1"/>
    </source>
</evidence>
<feature type="transmembrane region" description="Helical" evidence="15">
    <location>
        <begin position="691"/>
        <end position="708"/>
    </location>
</feature>
<evidence type="ECO:0000256" key="11">
    <source>
        <dbReference type="ARBA" id="ARBA00023157"/>
    </source>
</evidence>
<evidence type="ECO:0000256" key="1">
    <source>
        <dbReference type="ARBA" id="ARBA00004141"/>
    </source>
</evidence>
<comment type="caution">
    <text evidence="16">The sequence shown here is derived from an EMBL/GenBank/DDBJ whole genome shotgun (WGS) entry which is preliminary data.</text>
</comment>
<comment type="similarity">
    <text evidence="3">Belongs to the eukaryotic initiation factor 4E family.</text>
</comment>
<dbReference type="GO" id="GO:0003743">
    <property type="term" value="F:translation initiation factor activity"/>
    <property type="evidence" value="ECO:0007669"/>
    <property type="project" value="UniProtKB-KW"/>
</dbReference>
<evidence type="ECO:0000256" key="10">
    <source>
        <dbReference type="ARBA" id="ARBA00023136"/>
    </source>
</evidence>